<dbReference type="EMBL" id="JACHIV010000001">
    <property type="protein sequence ID" value="MBB5068704.1"/>
    <property type="molecule type" value="Genomic_DNA"/>
</dbReference>
<reference evidence="3 4" key="1">
    <citation type="submission" date="2020-08" db="EMBL/GenBank/DDBJ databases">
        <title>Sequencing the genomes of 1000 actinobacteria strains.</title>
        <authorList>
            <person name="Klenk H.-P."/>
        </authorList>
    </citation>
    <scope>NUCLEOTIDE SEQUENCE [LARGE SCALE GENOMIC DNA]</scope>
    <source>
        <strain evidence="3 4">DSM 45582</strain>
    </source>
</reference>
<feature type="transmembrane region" description="Helical" evidence="1">
    <location>
        <begin position="133"/>
        <end position="151"/>
    </location>
</feature>
<proteinExistence type="predicted"/>
<dbReference type="PANTHER" id="PTHR30590:SF3">
    <property type="entry name" value="HYPOTHETICAL MEMBRANE SPANNING PROTEIN"/>
    <property type="match status" value="1"/>
</dbReference>
<keyword evidence="1" id="KW-1133">Transmembrane helix</keyword>
<protein>
    <submittedName>
        <fullName evidence="3">Putative membrane protein YeiB</fullName>
    </submittedName>
</protein>
<keyword evidence="1" id="KW-0472">Membrane</keyword>
<feature type="transmembrane region" description="Helical" evidence="1">
    <location>
        <begin position="57"/>
        <end position="75"/>
    </location>
</feature>
<feature type="transmembrane region" description="Helical" evidence="1">
    <location>
        <begin position="87"/>
        <end position="104"/>
    </location>
</feature>
<feature type="transmembrane region" description="Helical" evidence="1">
    <location>
        <begin position="183"/>
        <end position="204"/>
    </location>
</feature>
<comment type="caution">
    <text evidence="3">The sequence shown here is derived from an EMBL/GenBank/DDBJ whole genome shotgun (WGS) entry which is preliminary data.</text>
</comment>
<feature type="transmembrane region" description="Helical" evidence="1">
    <location>
        <begin position="216"/>
        <end position="238"/>
    </location>
</feature>
<dbReference type="AlphaFoldDB" id="A0A840NAT2"/>
<sequence length="386" mass="39547">MTTTTLSSGETRKIDPRETARLVGVDAARGLAVLGMFAAHTGPPQGPLHALVAGRSAALFAVLAGLSIALLSGGANPATGRSAAPRIAVRAVVLFVLGLALTALQTPVMVILTSYAVLFLLSIPLLRLRSAALAVAAAVLAVAGPLVSFLVRSAMPPQQELGVTPRFESFGSWEAAGTALQHVLLTGAYPVLTWLPFVLAGMALGRLDLRAVRGRLVLVGGGLALLGYGGSWLAMHVFGGRDRVLELFGGALPPEVVDATLATGFGAVPTTDPIYLLSAGAHSGSPVEIIGATGVAVLVIGLCLLAERAGALLLPIASVGALALTSYAGHIVALAAIGLPASWASWLVLTAITLVCATLWRTLLGRGPLEWALHHLSSWQRSQRPA</sequence>
<evidence type="ECO:0000259" key="2">
    <source>
        <dbReference type="Pfam" id="PF07786"/>
    </source>
</evidence>
<name>A0A840NAT2_9PSEU</name>
<evidence type="ECO:0000313" key="3">
    <source>
        <dbReference type="EMBL" id="MBB5068704.1"/>
    </source>
</evidence>
<dbReference type="RefSeq" id="WP_343071307.1">
    <property type="nucleotide sequence ID" value="NZ_JACHIV010000001.1"/>
</dbReference>
<accession>A0A840NAT2</accession>
<organism evidence="3 4">
    <name type="scientific">Saccharopolyspora gloriosae</name>
    <dbReference type="NCBI Taxonomy" id="455344"/>
    <lineage>
        <taxon>Bacteria</taxon>
        <taxon>Bacillati</taxon>
        <taxon>Actinomycetota</taxon>
        <taxon>Actinomycetes</taxon>
        <taxon>Pseudonocardiales</taxon>
        <taxon>Pseudonocardiaceae</taxon>
        <taxon>Saccharopolyspora</taxon>
    </lineage>
</organism>
<dbReference type="InterPro" id="IPR052529">
    <property type="entry name" value="Bact_Transport_Assoc"/>
</dbReference>
<feature type="transmembrane region" description="Helical" evidence="1">
    <location>
        <begin position="287"/>
        <end position="305"/>
    </location>
</feature>
<dbReference type="Proteomes" id="UP000580474">
    <property type="component" value="Unassembled WGS sequence"/>
</dbReference>
<feature type="domain" description="Heparan-alpha-glucosaminide N-acetyltransferase catalytic" evidence="2">
    <location>
        <begin position="21"/>
        <end position="211"/>
    </location>
</feature>
<feature type="transmembrane region" description="Helical" evidence="1">
    <location>
        <begin position="343"/>
        <end position="364"/>
    </location>
</feature>
<dbReference type="InterPro" id="IPR012429">
    <property type="entry name" value="HGSNAT_cat"/>
</dbReference>
<keyword evidence="4" id="KW-1185">Reference proteome</keyword>
<dbReference type="PANTHER" id="PTHR30590">
    <property type="entry name" value="INNER MEMBRANE PROTEIN"/>
    <property type="match status" value="1"/>
</dbReference>
<evidence type="ECO:0000256" key="1">
    <source>
        <dbReference type="SAM" id="Phobius"/>
    </source>
</evidence>
<gene>
    <name evidence="3" type="ORF">BJ969_001792</name>
</gene>
<feature type="transmembrane region" description="Helical" evidence="1">
    <location>
        <begin position="312"/>
        <end position="337"/>
    </location>
</feature>
<evidence type="ECO:0000313" key="4">
    <source>
        <dbReference type="Proteomes" id="UP000580474"/>
    </source>
</evidence>
<keyword evidence="1" id="KW-0812">Transmembrane</keyword>
<feature type="transmembrane region" description="Helical" evidence="1">
    <location>
        <begin position="110"/>
        <end position="126"/>
    </location>
</feature>
<dbReference type="Pfam" id="PF07786">
    <property type="entry name" value="HGSNAT_cat"/>
    <property type="match status" value="1"/>
</dbReference>